<feature type="domain" description="Amine oxidase" evidence="18">
    <location>
        <begin position="56"/>
        <end position="471"/>
    </location>
</feature>
<keyword evidence="7" id="KW-0732">Signal</keyword>
<evidence type="ECO:0000259" key="18">
    <source>
        <dbReference type="Pfam" id="PF01593"/>
    </source>
</evidence>
<evidence type="ECO:0000256" key="7">
    <source>
        <dbReference type="ARBA" id="ARBA00022729"/>
    </source>
</evidence>
<dbReference type="GO" id="GO:0051786">
    <property type="term" value="F:all-trans-retinol 13,14-reductase activity"/>
    <property type="evidence" value="ECO:0007669"/>
    <property type="project" value="UniProtKB-EC"/>
</dbReference>
<dbReference type="InterPro" id="IPR052206">
    <property type="entry name" value="Retinol_saturase"/>
</dbReference>
<keyword evidence="11" id="KW-0560">Oxidoreductase</keyword>
<evidence type="ECO:0000256" key="9">
    <source>
        <dbReference type="ARBA" id="ARBA00022827"/>
    </source>
</evidence>
<dbReference type="AlphaFoldDB" id="A0A093GXZ3"/>
<comment type="catalytic activity">
    <reaction evidence="17">
        <text>all-trans-13,14-dihydroretinol + A = all-trans-retinol + AH2</text>
        <dbReference type="Rhea" id="RHEA:19193"/>
        <dbReference type="ChEBI" id="CHEBI:13193"/>
        <dbReference type="ChEBI" id="CHEBI:17336"/>
        <dbReference type="ChEBI" id="CHEBI:17499"/>
        <dbReference type="ChEBI" id="CHEBI:52075"/>
        <dbReference type="EC" id="1.3.99.23"/>
    </reaction>
</comment>
<protein>
    <recommendedName>
        <fullName evidence="16">All-trans-retinol 13,14-reductase</fullName>
        <ecNumber evidence="15">1.3.99.23</ecNumber>
    </recommendedName>
</protein>
<keyword evidence="9" id="KW-0274">FAD</keyword>
<dbReference type="InterPro" id="IPR036188">
    <property type="entry name" value="FAD/NAD-bd_sf"/>
</dbReference>
<comment type="cofactor">
    <cofactor evidence="3">
        <name>FAD</name>
        <dbReference type="ChEBI" id="CHEBI:57692"/>
    </cofactor>
</comment>
<evidence type="ECO:0000256" key="3">
    <source>
        <dbReference type="ARBA" id="ARBA00001974"/>
    </source>
</evidence>
<dbReference type="EC" id="1.3.99.23" evidence="15"/>
<dbReference type="Proteomes" id="UP000053875">
    <property type="component" value="Unassembled WGS sequence"/>
</dbReference>
<dbReference type="Pfam" id="PF01593">
    <property type="entry name" value="Amino_oxidase"/>
    <property type="match status" value="1"/>
</dbReference>
<comment type="subcellular location">
    <subcellularLocation>
        <location evidence="4">Endoplasmic reticulum membrane</location>
        <topology evidence="4">Peripheral membrane protein</topology>
    </subcellularLocation>
</comment>
<evidence type="ECO:0000256" key="4">
    <source>
        <dbReference type="ARBA" id="ARBA00004406"/>
    </source>
</evidence>
<evidence type="ECO:0000256" key="11">
    <source>
        <dbReference type="ARBA" id="ARBA00023002"/>
    </source>
</evidence>
<dbReference type="PANTHER" id="PTHR46091:SF1">
    <property type="entry name" value="ALL-TRANS-RETINOL 13,14-REDUCTASE"/>
    <property type="match status" value="1"/>
</dbReference>
<keyword evidence="14" id="KW-0472">Membrane</keyword>
<evidence type="ECO:0000256" key="14">
    <source>
        <dbReference type="ARBA" id="ARBA00023136"/>
    </source>
</evidence>
<keyword evidence="8" id="KW-0256">Endoplasmic reticulum</keyword>
<evidence type="ECO:0000256" key="15">
    <source>
        <dbReference type="ARBA" id="ARBA00038979"/>
    </source>
</evidence>
<evidence type="ECO:0000313" key="19">
    <source>
        <dbReference type="EMBL" id="KFV71980.1"/>
    </source>
</evidence>
<organism evidence="19 20">
    <name type="scientific">Dryobates pubescens</name>
    <name type="common">Downy woodpecker</name>
    <name type="synonym">Picoides pubescens</name>
    <dbReference type="NCBI Taxonomy" id="118200"/>
    <lineage>
        <taxon>Eukaryota</taxon>
        <taxon>Metazoa</taxon>
        <taxon>Chordata</taxon>
        <taxon>Craniata</taxon>
        <taxon>Vertebrata</taxon>
        <taxon>Euteleostomi</taxon>
        <taxon>Archelosauria</taxon>
        <taxon>Archosauria</taxon>
        <taxon>Dinosauria</taxon>
        <taxon>Saurischia</taxon>
        <taxon>Theropoda</taxon>
        <taxon>Coelurosauria</taxon>
        <taxon>Aves</taxon>
        <taxon>Neognathae</taxon>
        <taxon>Neoaves</taxon>
        <taxon>Telluraves</taxon>
        <taxon>Coraciimorphae</taxon>
        <taxon>Piciformes</taxon>
        <taxon>Picidae</taxon>
        <taxon>Dryobates</taxon>
    </lineage>
</organism>
<evidence type="ECO:0000256" key="8">
    <source>
        <dbReference type="ARBA" id="ARBA00022824"/>
    </source>
</evidence>
<comment type="cofactor">
    <cofactor evidence="1">
        <name>NAD(+)</name>
        <dbReference type="ChEBI" id="CHEBI:57540"/>
    </cofactor>
</comment>
<dbReference type="PANTHER" id="PTHR46091">
    <property type="entry name" value="BLR7054 PROTEIN"/>
    <property type="match status" value="1"/>
</dbReference>
<evidence type="ECO:0000256" key="6">
    <source>
        <dbReference type="ARBA" id="ARBA00022630"/>
    </source>
</evidence>
<comment type="cofactor">
    <cofactor evidence="2">
        <name>NADP(+)</name>
        <dbReference type="ChEBI" id="CHEBI:58349"/>
    </cofactor>
</comment>
<feature type="non-terminal residue" evidence="19">
    <location>
        <position position="1"/>
    </location>
</feature>
<proteinExistence type="inferred from homology"/>
<evidence type="ECO:0000256" key="1">
    <source>
        <dbReference type="ARBA" id="ARBA00001911"/>
    </source>
</evidence>
<name>A0A093GXZ3_DRYPU</name>
<dbReference type="STRING" id="118200.A0A093GXZ3"/>
<dbReference type="SUPFAM" id="SSF51905">
    <property type="entry name" value="FAD/NAD(P)-binding domain"/>
    <property type="match status" value="1"/>
</dbReference>
<feature type="non-terminal residue" evidence="19">
    <location>
        <position position="492"/>
    </location>
</feature>
<reference evidence="19 20" key="1">
    <citation type="submission" date="2014-04" db="EMBL/GenBank/DDBJ databases">
        <title>Genome evolution of avian class.</title>
        <authorList>
            <person name="Zhang G."/>
            <person name="Li C."/>
        </authorList>
    </citation>
    <scope>NUCLEOTIDE SEQUENCE [LARGE SCALE GENOMIC DNA]</scope>
    <source>
        <strain evidence="19">BGI_N307</strain>
    </source>
</reference>
<keyword evidence="10" id="KW-0521">NADP</keyword>
<keyword evidence="13" id="KW-0443">Lipid metabolism</keyword>
<evidence type="ECO:0000256" key="12">
    <source>
        <dbReference type="ARBA" id="ARBA00023027"/>
    </source>
</evidence>
<evidence type="ECO:0000256" key="2">
    <source>
        <dbReference type="ARBA" id="ARBA00001937"/>
    </source>
</evidence>
<keyword evidence="20" id="KW-1185">Reference proteome</keyword>
<gene>
    <name evidence="19" type="ORF">N307_05000</name>
</gene>
<dbReference type="GO" id="GO:0005789">
    <property type="term" value="C:endoplasmic reticulum membrane"/>
    <property type="evidence" value="ECO:0007669"/>
    <property type="project" value="UniProtKB-SubCell"/>
</dbReference>
<accession>A0A093GXZ3</accession>
<dbReference type="Gene3D" id="3.50.50.60">
    <property type="entry name" value="FAD/NAD(P)-binding domain"/>
    <property type="match status" value="1"/>
</dbReference>
<evidence type="ECO:0000256" key="16">
    <source>
        <dbReference type="ARBA" id="ARBA00041141"/>
    </source>
</evidence>
<evidence type="ECO:0000256" key="13">
    <source>
        <dbReference type="ARBA" id="ARBA00023098"/>
    </source>
</evidence>
<evidence type="ECO:0000313" key="20">
    <source>
        <dbReference type="Proteomes" id="UP000053875"/>
    </source>
</evidence>
<evidence type="ECO:0000256" key="17">
    <source>
        <dbReference type="ARBA" id="ARBA00048815"/>
    </source>
</evidence>
<dbReference type="InterPro" id="IPR002937">
    <property type="entry name" value="Amino_oxidase"/>
</dbReference>
<comment type="similarity">
    <text evidence="5">Belongs to the carotenoid/retinoid oxidoreductase family. CrtISO subfamily.</text>
</comment>
<evidence type="ECO:0000256" key="5">
    <source>
        <dbReference type="ARBA" id="ARBA00005855"/>
    </source>
</evidence>
<dbReference type="EMBL" id="KL216919">
    <property type="protein sequence ID" value="KFV71980.1"/>
    <property type="molecule type" value="Genomic_DNA"/>
</dbReference>
<evidence type="ECO:0000256" key="10">
    <source>
        <dbReference type="ARBA" id="ARBA00022857"/>
    </source>
</evidence>
<keyword evidence="12" id="KW-0520">NAD</keyword>
<keyword evidence="6" id="KW-0285">Flavoprotein</keyword>
<sequence>GIHYVGQMQEGSLARLMLDQLTEGQLEWSRLPAAHDAVVLGEPGAGARTFRIHSGHQEFFRSLKEQFPGEGAAIDEFERLVKGVDRGMLLFGLLKLLPRALARLLCCSGLLPWLFSFCQLAPRTLKDVVDGLTPNPELRAVLSYLFPTYGVIPSRASFTMHSILVNHFLDGAWYPKGGAGEIPFHLVPVIRRSGGNVLGKAPVEKILLDSQGRACGVSVRKGQDLVNIFAPLIISDAGIFNTYERLLPAEAQALPGIQAQLGRAVHGAGGFTVFVGVRGSAEELGLQPTNYFVYPDSDLDAIAQRYLAAPREEAARSIPLLFVTCPSAKDPTWESRHPGKSTLAIVTFARYEWFEEWKDKQVHKRGDDYEDLKKSFLDSVMSTVFKLYPRIEDRIEYISSGTPLTNQHYIGSPRGEFYGIDHNVERLQAEAIAAIRPQTAVPNLFLTGQDLCLGGFMGALQGAVICASAVLQRNLYVDLVRLSKSLQASSAK</sequence>